<comment type="caution">
    <text evidence="1">The sequence shown here is derived from an EMBL/GenBank/DDBJ whole genome shotgun (WGS) entry which is preliminary data.</text>
</comment>
<accession>A0A9D1QI15</accession>
<protein>
    <submittedName>
        <fullName evidence="1">Alpha/beta hydrolase</fullName>
    </submittedName>
</protein>
<organism evidence="1 2">
    <name type="scientific">Candidatus Salinicoccus stercoripullorum</name>
    <dbReference type="NCBI Taxonomy" id="2838756"/>
    <lineage>
        <taxon>Bacteria</taxon>
        <taxon>Bacillati</taxon>
        <taxon>Bacillota</taxon>
        <taxon>Bacilli</taxon>
        <taxon>Bacillales</taxon>
        <taxon>Staphylococcaceae</taxon>
        <taxon>Salinicoccus</taxon>
    </lineage>
</organism>
<reference evidence="1" key="2">
    <citation type="submission" date="2021-04" db="EMBL/GenBank/DDBJ databases">
        <authorList>
            <person name="Gilroy R."/>
        </authorList>
    </citation>
    <scope>NUCLEOTIDE SEQUENCE</scope>
    <source>
        <strain evidence="1">ChiHjej13B12-752</strain>
    </source>
</reference>
<dbReference type="SUPFAM" id="SSF53474">
    <property type="entry name" value="alpha/beta-Hydrolases"/>
    <property type="match status" value="1"/>
</dbReference>
<gene>
    <name evidence="1" type="ORF">H9891_09880</name>
</gene>
<evidence type="ECO:0000313" key="1">
    <source>
        <dbReference type="EMBL" id="HIW13448.1"/>
    </source>
</evidence>
<dbReference type="EMBL" id="DXHR01000033">
    <property type="protein sequence ID" value="HIW13448.1"/>
    <property type="molecule type" value="Genomic_DNA"/>
</dbReference>
<evidence type="ECO:0000313" key="2">
    <source>
        <dbReference type="Proteomes" id="UP000823989"/>
    </source>
</evidence>
<sequence length="277" mass="31638">MAESQKSIKYETLGKIELQNDRMQELKIRKGNHTYCLKIHPKSSHDKCMIFSNGAVDPKKNKPPVYMRSSWTGDIDASTIFIDDPTLHGTNLRLGWGQGSSDTFHLEEIADILENLLDKMDVQAEDTYFFGSSAGGFMSLYYSVLIKGSTAVVNNPQTKVLNYLAPHVKNMLKKSYGFEDKEYLDNSLLIRLDIAEAIRHYGHFPDKIYYFQNQSCEEDIEKQLNPFVDTIKAYGIEAKGLNIISYFDEQLGHNPIRKTETIDIINKILNNELDLPI</sequence>
<dbReference type="AlphaFoldDB" id="A0A9D1QI15"/>
<reference evidence="1" key="1">
    <citation type="journal article" date="2021" name="PeerJ">
        <title>Extensive microbial diversity within the chicken gut microbiome revealed by metagenomics and culture.</title>
        <authorList>
            <person name="Gilroy R."/>
            <person name="Ravi A."/>
            <person name="Getino M."/>
            <person name="Pursley I."/>
            <person name="Horton D.L."/>
            <person name="Alikhan N.F."/>
            <person name="Baker D."/>
            <person name="Gharbi K."/>
            <person name="Hall N."/>
            <person name="Watson M."/>
            <person name="Adriaenssens E.M."/>
            <person name="Foster-Nyarko E."/>
            <person name="Jarju S."/>
            <person name="Secka A."/>
            <person name="Antonio M."/>
            <person name="Oren A."/>
            <person name="Chaudhuri R.R."/>
            <person name="La Ragione R."/>
            <person name="Hildebrand F."/>
            <person name="Pallen M.J."/>
        </authorList>
    </citation>
    <scope>NUCLEOTIDE SEQUENCE</scope>
    <source>
        <strain evidence="1">ChiHjej13B12-752</strain>
    </source>
</reference>
<proteinExistence type="predicted"/>
<dbReference type="GO" id="GO:0016787">
    <property type="term" value="F:hydrolase activity"/>
    <property type="evidence" value="ECO:0007669"/>
    <property type="project" value="UniProtKB-KW"/>
</dbReference>
<name>A0A9D1QI15_9STAP</name>
<dbReference type="InterPro" id="IPR029058">
    <property type="entry name" value="AB_hydrolase_fold"/>
</dbReference>
<keyword evidence="1" id="KW-0378">Hydrolase</keyword>
<dbReference type="Proteomes" id="UP000823989">
    <property type="component" value="Unassembled WGS sequence"/>
</dbReference>